<feature type="region of interest" description="Disordered" evidence="9">
    <location>
        <begin position="407"/>
        <end position="429"/>
    </location>
</feature>
<keyword evidence="12" id="KW-1185">Reference proteome</keyword>
<reference evidence="11 12" key="1">
    <citation type="submission" date="2016-09" db="EMBL/GenBank/DDBJ databases">
        <title>The draft genome of Dichanthelium oligosanthes: A C3 panicoid grass species.</title>
        <authorList>
            <person name="Studer A.J."/>
            <person name="Schnable J.C."/>
            <person name="Brutnell T.P."/>
        </authorList>
    </citation>
    <scope>NUCLEOTIDE SEQUENCE [LARGE SCALE GENOMIC DNA]</scope>
    <source>
        <strain evidence="12">cv. Kellogg 1175</strain>
        <tissue evidence="11">Leaf</tissue>
    </source>
</reference>
<proteinExistence type="inferred from homology"/>
<dbReference type="Gene3D" id="3.30.70.330">
    <property type="match status" value="1"/>
</dbReference>
<protein>
    <recommendedName>
        <fullName evidence="10">RRM domain-containing protein</fullName>
    </recommendedName>
</protein>
<gene>
    <name evidence="11" type="ORF">BAE44_0002380</name>
</gene>
<evidence type="ECO:0000256" key="9">
    <source>
        <dbReference type="SAM" id="MobiDB-lite"/>
    </source>
</evidence>
<evidence type="ECO:0000256" key="8">
    <source>
        <dbReference type="PROSITE-ProRule" id="PRU00176"/>
    </source>
</evidence>
<keyword evidence="8" id="KW-0694">RNA-binding</keyword>
<feature type="region of interest" description="Disordered" evidence="9">
    <location>
        <begin position="441"/>
        <end position="467"/>
    </location>
</feature>
<dbReference type="GO" id="GO:0043488">
    <property type="term" value="P:regulation of mRNA stability"/>
    <property type="evidence" value="ECO:0007669"/>
    <property type="project" value="InterPro"/>
</dbReference>
<dbReference type="GO" id="GO:0005737">
    <property type="term" value="C:cytoplasm"/>
    <property type="evidence" value="ECO:0007669"/>
    <property type="project" value="TreeGrafter"/>
</dbReference>
<dbReference type="EMBL" id="LWDX02008693">
    <property type="protein sequence ID" value="OEL36602.1"/>
    <property type="molecule type" value="Genomic_DNA"/>
</dbReference>
<evidence type="ECO:0000256" key="1">
    <source>
        <dbReference type="ARBA" id="ARBA00004123"/>
    </source>
</evidence>
<dbReference type="InterPro" id="IPR035979">
    <property type="entry name" value="RBD_domain_sf"/>
</dbReference>
<evidence type="ECO:0000259" key="10">
    <source>
        <dbReference type="PROSITE" id="PS50102"/>
    </source>
</evidence>
<organism evidence="11 12">
    <name type="scientific">Dichanthelium oligosanthes</name>
    <dbReference type="NCBI Taxonomy" id="888268"/>
    <lineage>
        <taxon>Eukaryota</taxon>
        <taxon>Viridiplantae</taxon>
        <taxon>Streptophyta</taxon>
        <taxon>Embryophyta</taxon>
        <taxon>Tracheophyta</taxon>
        <taxon>Spermatophyta</taxon>
        <taxon>Magnoliopsida</taxon>
        <taxon>Liliopsida</taxon>
        <taxon>Poales</taxon>
        <taxon>Poaceae</taxon>
        <taxon>PACMAD clade</taxon>
        <taxon>Panicoideae</taxon>
        <taxon>Panicodae</taxon>
        <taxon>Paniceae</taxon>
        <taxon>Dichantheliinae</taxon>
        <taxon>Dichanthelium</taxon>
    </lineage>
</organism>
<dbReference type="PANTHER" id="PTHR14738">
    <property type="entry name" value="ZINC FINGER CCCH DOMAIN-CONTAINING PROTEIN 14"/>
    <property type="match status" value="1"/>
</dbReference>
<dbReference type="SUPFAM" id="SSF54928">
    <property type="entry name" value="RNA-binding domain, RBD"/>
    <property type="match status" value="1"/>
</dbReference>
<evidence type="ECO:0000313" key="11">
    <source>
        <dbReference type="EMBL" id="OEL36602.1"/>
    </source>
</evidence>
<dbReference type="Pfam" id="PF00076">
    <property type="entry name" value="RRM_1"/>
    <property type="match status" value="1"/>
</dbReference>
<evidence type="ECO:0000256" key="6">
    <source>
        <dbReference type="ARBA" id="ARBA00022833"/>
    </source>
</evidence>
<keyword evidence="5" id="KW-0863">Zinc-finger</keyword>
<keyword evidence="3" id="KW-0479">Metal-binding</keyword>
<dbReference type="OrthoDB" id="4726at2759"/>
<accession>A0A1E5WGS8</accession>
<comment type="similarity">
    <text evidence="2">Belongs to the ZC3H14 family.</text>
</comment>
<keyword evidence="4" id="KW-0677">Repeat</keyword>
<dbReference type="SMART" id="SM00360">
    <property type="entry name" value="RRM"/>
    <property type="match status" value="1"/>
</dbReference>
<feature type="compositionally biased region" description="Polar residues" evidence="9">
    <location>
        <begin position="441"/>
        <end position="458"/>
    </location>
</feature>
<sequence length="662" mass="73958">MGREAMELDAEQQQQLLLRRCRRLFSAEERSFRMDRRSQAAAALRAAVADLLPRFLGNYTDDTLATCMQFITALKSYRMQLVLVQHCILQFLQSHDAFICLSRLWSYLGKQAVASADNYYFQHDMDNESENLNGKKNLLVAKSHQGDAHIVNSKISVPETYGGLHKLDSITGRNVHKRCIGSTIIVSPESLSCDQCIWENQHHKNGRNTARSRSFSERTGQILLQEEPHGEHLGRRASARWLPEAMGIDDGRVPASLKRRCNVWDRLGKPVVEDHGLVRENHDRPVQNGVHKMAKLMLTEHEPRYHVTSNAQHDAFDKADSRKFTNTYTEANTVQGHQHAGKANRSRLIGRLSFGEGSVFHGDVGRSNLQDRDFVSQKSSLSLPIKSIQSQNLNEFTLDMKSSPAAFPEPTSNIFTPSKGPVSASKKLPPLTMQRNSETEILQGEQVSSPAQSKTPSSVREDGNSCRNKPVKEEFLDVKLKLKQMEQDVLRLRSKQAQINNGKQGAQLLEYGSTVGPHANSEEDADSRTVLVINVHFAATKEALSMHFMKCGKVLKVNILTDVITGHLKGAAYITFADRESIEKALSLSGTSFLTRVLTVMHKADAPPGFLASVQQAGKPLQPWKSPPVQKMLTPKQTSGYHLQWKRDQSVLEKSPASCATN</sequence>
<dbReference type="STRING" id="888268.A0A1E5WGS8"/>
<dbReference type="InterPro" id="IPR040366">
    <property type="entry name" value="Nab2/ZC3H14"/>
</dbReference>
<keyword evidence="6" id="KW-0862">Zinc</keyword>
<comment type="subcellular location">
    <subcellularLocation>
        <location evidence="1">Nucleus</location>
    </subcellularLocation>
</comment>
<comment type="caution">
    <text evidence="11">The sequence shown here is derived from an EMBL/GenBank/DDBJ whole genome shotgun (WGS) entry which is preliminary data.</text>
</comment>
<evidence type="ECO:0000313" key="12">
    <source>
        <dbReference type="Proteomes" id="UP000095767"/>
    </source>
</evidence>
<dbReference type="AlphaFoldDB" id="A0A1E5WGS8"/>
<dbReference type="Proteomes" id="UP000095767">
    <property type="component" value="Unassembled WGS sequence"/>
</dbReference>
<keyword evidence="7" id="KW-0539">Nucleus</keyword>
<evidence type="ECO:0000256" key="4">
    <source>
        <dbReference type="ARBA" id="ARBA00022737"/>
    </source>
</evidence>
<evidence type="ECO:0000256" key="7">
    <source>
        <dbReference type="ARBA" id="ARBA00023242"/>
    </source>
</evidence>
<evidence type="ECO:0000256" key="3">
    <source>
        <dbReference type="ARBA" id="ARBA00022723"/>
    </source>
</evidence>
<dbReference type="PROSITE" id="PS50102">
    <property type="entry name" value="RRM"/>
    <property type="match status" value="1"/>
</dbReference>
<evidence type="ECO:0000256" key="2">
    <source>
        <dbReference type="ARBA" id="ARBA00008423"/>
    </source>
</evidence>
<dbReference type="GO" id="GO:0008143">
    <property type="term" value="F:poly(A) binding"/>
    <property type="evidence" value="ECO:0007669"/>
    <property type="project" value="InterPro"/>
</dbReference>
<dbReference type="PANTHER" id="PTHR14738:SF29">
    <property type="entry name" value="ZINC FINGER CCCH DOMAIN-CONTAINING PROTEIN 14"/>
    <property type="match status" value="1"/>
</dbReference>
<dbReference type="GO" id="GO:0005634">
    <property type="term" value="C:nucleus"/>
    <property type="evidence" value="ECO:0007669"/>
    <property type="project" value="UniProtKB-SubCell"/>
</dbReference>
<name>A0A1E5WGS8_9POAL</name>
<dbReference type="InterPro" id="IPR000504">
    <property type="entry name" value="RRM_dom"/>
</dbReference>
<evidence type="ECO:0000256" key="5">
    <source>
        <dbReference type="ARBA" id="ARBA00022771"/>
    </source>
</evidence>
<feature type="domain" description="RRM" evidence="10">
    <location>
        <begin position="528"/>
        <end position="605"/>
    </location>
</feature>
<dbReference type="InterPro" id="IPR012677">
    <property type="entry name" value="Nucleotide-bd_a/b_plait_sf"/>
</dbReference>
<dbReference type="GO" id="GO:0008270">
    <property type="term" value="F:zinc ion binding"/>
    <property type="evidence" value="ECO:0007669"/>
    <property type="project" value="UniProtKB-KW"/>
</dbReference>